<feature type="transmembrane region" description="Helical" evidence="1">
    <location>
        <begin position="103"/>
        <end position="121"/>
    </location>
</feature>
<dbReference type="NCBIfam" id="TIGR00341">
    <property type="entry name" value="TIGR00341 family protein"/>
    <property type="match status" value="1"/>
</dbReference>
<dbReference type="STRING" id="915059.NH26_17055"/>
<feature type="transmembrane region" description="Helical" evidence="1">
    <location>
        <begin position="69"/>
        <end position="91"/>
    </location>
</feature>
<evidence type="ECO:0000313" key="3">
    <source>
        <dbReference type="Proteomes" id="UP000179797"/>
    </source>
</evidence>
<keyword evidence="3" id="KW-1185">Reference proteome</keyword>
<proteinExistence type="predicted"/>
<gene>
    <name evidence="2" type="ORF">NH26_17055</name>
</gene>
<feature type="transmembrane region" description="Helical" evidence="1">
    <location>
        <begin position="46"/>
        <end position="63"/>
    </location>
</feature>
<keyword evidence="1" id="KW-1133">Transmembrane helix</keyword>
<feature type="transmembrane region" description="Helical" evidence="1">
    <location>
        <begin position="236"/>
        <end position="257"/>
    </location>
</feature>
<keyword evidence="1" id="KW-0812">Transmembrane</keyword>
<dbReference type="PANTHER" id="PTHR20992:SF9">
    <property type="entry name" value="AT15442P-RELATED"/>
    <property type="match status" value="1"/>
</dbReference>
<feature type="transmembrane region" description="Helical" evidence="1">
    <location>
        <begin position="164"/>
        <end position="186"/>
    </location>
</feature>
<protein>
    <submittedName>
        <fullName evidence="2">TIGR00341 family protein</fullName>
    </submittedName>
</protein>
<sequence length="484" mass="54950">MSENSVTGFVNAFRKLAVDTLSIREGSDPAATIEGIKKDMTFKGPGAWILIFSILIASIGLNANSTAVIIGAMLISPLMGPILAIGTAIGINDLEMMRRAIKNLMVAVVISLITSTIYFYLTPLNMEQSELLARTKPTILDVFVAILGGFSGIIAGSRREKSNVIPGVAIATALMPPLCTAGFGLANGMYHYFFGAFYLFFINSVFITLSTYIVVKFLRFPVKSFIDRRKYRKYQFFFSIFIAVVIMPSGVIFYQMIQETRFKIASEKFIKENTQFKGSELITQKIVYTDTLSTIDLYYMGALISKDMEFYLNDKVKSYGLTAKLDDYFPMTRKTKVRIHQQNAGSDFDEGDATKMMESYTKDIHIKLLKDIYTKNEKVIEDKDAKIKILEKEIFNMNKINADSIPIHQISKELKTLYPEVHSYGISKVMVQEWKGDALIVKEKPICFVKLPKRLPKKRTVYIDEFEKWIRVRLNNQKIDVKEI</sequence>
<feature type="transmembrane region" description="Helical" evidence="1">
    <location>
        <begin position="192"/>
        <end position="215"/>
    </location>
</feature>
<accession>A0A1S1Z3R2</accession>
<dbReference type="InterPro" id="IPR005240">
    <property type="entry name" value="DUF389"/>
</dbReference>
<dbReference type="PANTHER" id="PTHR20992">
    <property type="entry name" value="AT15442P-RELATED"/>
    <property type="match status" value="1"/>
</dbReference>
<keyword evidence="1" id="KW-0472">Membrane</keyword>
<dbReference type="AlphaFoldDB" id="A0A1S1Z3R2"/>
<feature type="transmembrane region" description="Helical" evidence="1">
    <location>
        <begin position="137"/>
        <end position="157"/>
    </location>
</feature>
<evidence type="ECO:0000256" key="1">
    <source>
        <dbReference type="SAM" id="Phobius"/>
    </source>
</evidence>
<dbReference type="EMBL" id="JRYR02000001">
    <property type="protein sequence ID" value="OHX67926.1"/>
    <property type="molecule type" value="Genomic_DNA"/>
</dbReference>
<evidence type="ECO:0000313" key="2">
    <source>
        <dbReference type="EMBL" id="OHX67926.1"/>
    </source>
</evidence>
<comment type="caution">
    <text evidence="2">The sequence shown here is derived from an EMBL/GenBank/DDBJ whole genome shotgun (WGS) entry which is preliminary data.</text>
</comment>
<dbReference type="Proteomes" id="UP000179797">
    <property type="component" value="Unassembled WGS sequence"/>
</dbReference>
<reference evidence="2 3" key="1">
    <citation type="journal article" date="2012" name="Int. J. Syst. Evol. Microbiol.">
        <title>Flammeovirga pacifica sp. nov., isolated from deep-sea sediment.</title>
        <authorList>
            <person name="Xu H."/>
            <person name="Fu Y."/>
            <person name="Yang N."/>
            <person name="Ding Z."/>
            <person name="Lai Q."/>
            <person name="Zeng R."/>
        </authorList>
    </citation>
    <scope>NUCLEOTIDE SEQUENCE [LARGE SCALE GENOMIC DNA]</scope>
    <source>
        <strain evidence="3">DSM 24597 / LMG 26175 / WPAGA1</strain>
    </source>
</reference>
<dbReference type="Pfam" id="PF04087">
    <property type="entry name" value="DUF389"/>
    <property type="match status" value="1"/>
</dbReference>
<dbReference type="RefSeq" id="WP_044219882.1">
    <property type="nucleotide sequence ID" value="NZ_JRYR02000001.1"/>
</dbReference>
<dbReference type="OrthoDB" id="9790659at2"/>
<name>A0A1S1Z3R2_FLAPC</name>
<organism evidence="2 3">
    <name type="scientific">Flammeovirga pacifica</name>
    <dbReference type="NCBI Taxonomy" id="915059"/>
    <lineage>
        <taxon>Bacteria</taxon>
        <taxon>Pseudomonadati</taxon>
        <taxon>Bacteroidota</taxon>
        <taxon>Cytophagia</taxon>
        <taxon>Cytophagales</taxon>
        <taxon>Flammeovirgaceae</taxon>
        <taxon>Flammeovirga</taxon>
    </lineage>
</organism>